<dbReference type="InterPro" id="IPR001214">
    <property type="entry name" value="SET_dom"/>
</dbReference>
<keyword evidence="2" id="KW-0479">Metal-binding</keyword>
<dbReference type="InterPro" id="IPR046341">
    <property type="entry name" value="SET_dom_sf"/>
</dbReference>
<evidence type="ECO:0000256" key="3">
    <source>
        <dbReference type="ARBA" id="ARBA00022737"/>
    </source>
</evidence>
<dbReference type="AlphaFoldDB" id="A0A9P0FND1"/>
<dbReference type="EMBL" id="OV121140">
    <property type="protein sequence ID" value="CAH0564476.1"/>
    <property type="molecule type" value="Genomic_DNA"/>
</dbReference>
<feature type="domain" description="C2H2-type" evidence="12">
    <location>
        <begin position="718"/>
        <end position="745"/>
    </location>
</feature>
<dbReference type="GO" id="GO:0008170">
    <property type="term" value="F:N-methyltransferase activity"/>
    <property type="evidence" value="ECO:0007669"/>
    <property type="project" value="UniProtKB-ARBA"/>
</dbReference>
<dbReference type="GO" id="GO:0003677">
    <property type="term" value="F:DNA binding"/>
    <property type="evidence" value="ECO:0007669"/>
    <property type="project" value="UniProtKB-KW"/>
</dbReference>
<gene>
    <name evidence="13" type="ORF">MELIAE_LOCUS13018</name>
</gene>
<keyword evidence="6" id="KW-0805">Transcription regulation</keyword>
<feature type="compositionally biased region" description="Acidic residues" evidence="11">
    <location>
        <begin position="15"/>
        <end position="30"/>
    </location>
</feature>
<feature type="domain" description="C2H2-type" evidence="12">
    <location>
        <begin position="315"/>
        <end position="343"/>
    </location>
</feature>
<dbReference type="FunFam" id="3.30.160.60:FF:000150">
    <property type="entry name" value="Mds1 and evi1 complex locus protein"/>
    <property type="match status" value="1"/>
</dbReference>
<dbReference type="PANTHER" id="PTHR24379:SF121">
    <property type="entry name" value="C2H2-TYPE DOMAIN-CONTAINING PROTEIN"/>
    <property type="match status" value="1"/>
</dbReference>
<keyword evidence="9" id="KW-0539">Nucleus</keyword>
<dbReference type="FunFam" id="3.30.160.60:FF:000653">
    <property type="entry name" value="Zinc finger protein Pegasus"/>
    <property type="match status" value="1"/>
</dbReference>
<organism evidence="13 14">
    <name type="scientific">Brassicogethes aeneus</name>
    <name type="common">Rape pollen beetle</name>
    <name type="synonym">Meligethes aeneus</name>
    <dbReference type="NCBI Taxonomy" id="1431903"/>
    <lineage>
        <taxon>Eukaryota</taxon>
        <taxon>Metazoa</taxon>
        <taxon>Ecdysozoa</taxon>
        <taxon>Arthropoda</taxon>
        <taxon>Hexapoda</taxon>
        <taxon>Insecta</taxon>
        <taxon>Pterygota</taxon>
        <taxon>Neoptera</taxon>
        <taxon>Endopterygota</taxon>
        <taxon>Coleoptera</taxon>
        <taxon>Polyphaga</taxon>
        <taxon>Cucujiformia</taxon>
        <taxon>Nitidulidae</taxon>
        <taxon>Meligethinae</taxon>
        <taxon>Brassicogethes</taxon>
    </lineage>
</organism>
<dbReference type="Proteomes" id="UP001154078">
    <property type="component" value="Chromosome 9"/>
</dbReference>
<dbReference type="Gene3D" id="2.170.270.10">
    <property type="entry name" value="SET domain"/>
    <property type="match status" value="1"/>
</dbReference>
<dbReference type="PROSITE" id="PS00028">
    <property type="entry name" value="ZINC_FINGER_C2H2_1"/>
    <property type="match status" value="7"/>
</dbReference>
<keyword evidence="5" id="KW-0862">Zinc</keyword>
<dbReference type="PANTHER" id="PTHR24379">
    <property type="entry name" value="KRAB AND ZINC FINGER DOMAIN-CONTAINING"/>
    <property type="match status" value="1"/>
</dbReference>
<evidence type="ECO:0000256" key="6">
    <source>
        <dbReference type="ARBA" id="ARBA00023015"/>
    </source>
</evidence>
<dbReference type="FunFam" id="3.30.160.60:FF:000126">
    <property type="entry name" value="Mds1 and evi1 complex locus protein"/>
    <property type="match status" value="1"/>
</dbReference>
<dbReference type="Pfam" id="PF21549">
    <property type="entry name" value="PRDM2_PR"/>
    <property type="match status" value="1"/>
</dbReference>
<evidence type="ECO:0000313" key="13">
    <source>
        <dbReference type="EMBL" id="CAH0564476.1"/>
    </source>
</evidence>
<dbReference type="SUPFAM" id="SSF57667">
    <property type="entry name" value="beta-beta-alpha zinc fingers"/>
    <property type="match status" value="4"/>
</dbReference>
<evidence type="ECO:0000259" key="12">
    <source>
        <dbReference type="PROSITE" id="PS50157"/>
    </source>
</evidence>
<reference evidence="13" key="1">
    <citation type="submission" date="2021-12" db="EMBL/GenBank/DDBJ databases">
        <authorList>
            <person name="King R."/>
        </authorList>
    </citation>
    <scope>NUCLEOTIDE SEQUENCE</scope>
</reference>
<dbReference type="GO" id="GO:0008270">
    <property type="term" value="F:zinc ion binding"/>
    <property type="evidence" value="ECO:0007669"/>
    <property type="project" value="UniProtKB-KW"/>
</dbReference>
<sequence length="901" mass="103992">MRSKSVARRVQAQEGSEDEREPLINTEEELNNSQTMSIIKRRKRRHSTDDPPITSSKTLESFNNNIPHSEENLKLSIKDLLQKSSVEAYKYFNQNNLITIYSKAIEVVLASGAVPPEIELRESGVFAKSTILKGTRYGPFQGVWATKPEEAMFAWEVVADKGVKGWLDGTVYEQNWLKLIRFNEPKINVRYFLQGGELWYETCSNISLGTELILAKEPLNLQDMYGEAISAERETASQHSEKADEQFDEEEDELELRCYGCDQVYTEIDKLDEHLISKHNHRRDEFRCELCPKAYSHRTCLIKHRAVEHGEVKKYHCENCPKFFSDPSNLQRHIRTHHVGARSHACPECGKTFQTSSGLKQHTHIHSSVKPFQCEVCFKSYTQFSNLCRHKRMHADCRMQIKCTKCSQTFSTLTSLSKHKHFCDKTLQSPSISSPTQLPCSLMVNNNQFPMYRPPCPLPFFPPSFQYPQMFSHSNAAAFLNPLYFNSLSKLKKELPEQVPIKKIKLSPERFSPVKDRFTPPRLSNPPAKVSPPTAEEANLTPSPARPNILSHPRAKLMGLEDEESIKMDKMSNDEGEQPLDLSCTWKKSPGLEEKHQEVKQEVYKPQTPPVTPKEETMEIQDNGEEIKSQLDKLPINPPMAYPRPIHPMMLEMYRPNFHNYQPQNNDRLFSHFNHRFQYMNPLPPQRNFDLLRPNFTNVKPFHDVIQQQSQGKMKDRYACKFCGKVFPRSANLTRHLRTHTGEQPYKCRYCERSFSISSNLQRHVRNIHNKEKPFKCPLCERCFGQQTNLDRHLKKHETDDGNGGVAVADSPGSSNGNDREDACFDEIRTFMDKVTYNRPEFYNESRVYTPLSSQHVIDVVGKDDDEDTEVDSESEVSSIKQLKTHDEILNNNDHTIEVST</sequence>
<dbReference type="InterPro" id="IPR013087">
    <property type="entry name" value="Znf_C2H2_type"/>
</dbReference>
<dbReference type="FunFam" id="3.30.160.60:FF:000112">
    <property type="entry name" value="Mds1 and evi1 complex locus protein"/>
    <property type="match status" value="1"/>
</dbReference>
<evidence type="ECO:0000313" key="14">
    <source>
        <dbReference type="Proteomes" id="UP001154078"/>
    </source>
</evidence>
<feature type="region of interest" description="Disordered" evidence="11">
    <location>
        <begin position="512"/>
        <end position="550"/>
    </location>
</feature>
<dbReference type="GO" id="GO:0005634">
    <property type="term" value="C:nucleus"/>
    <property type="evidence" value="ECO:0007669"/>
    <property type="project" value="UniProtKB-SubCell"/>
</dbReference>
<dbReference type="GO" id="GO:0008276">
    <property type="term" value="F:protein methyltransferase activity"/>
    <property type="evidence" value="ECO:0007669"/>
    <property type="project" value="UniProtKB-ARBA"/>
</dbReference>
<dbReference type="OrthoDB" id="9368434at2759"/>
<dbReference type="PROSITE" id="PS50157">
    <property type="entry name" value="ZINC_FINGER_C2H2_2"/>
    <property type="match status" value="8"/>
</dbReference>
<keyword evidence="8" id="KW-0804">Transcription</keyword>
<evidence type="ECO:0000256" key="5">
    <source>
        <dbReference type="ARBA" id="ARBA00022833"/>
    </source>
</evidence>
<evidence type="ECO:0000256" key="1">
    <source>
        <dbReference type="ARBA" id="ARBA00004123"/>
    </source>
</evidence>
<feature type="domain" description="C2H2-type" evidence="12">
    <location>
        <begin position="746"/>
        <end position="774"/>
    </location>
</feature>
<dbReference type="FunFam" id="3.30.160.60:FF:000159">
    <property type="entry name" value="Mds1 and evi1 complex locus protein"/>
    <property type="match status" value="1"/>
</dbReference>
<evidence type="ECO:0000256" key="11">
    <source>
        <dbReference type="SAM" id="MobiDB-lite"/>
    </source>
</evidence>
<dbReference type="InterPro" id="IPR036236">
    <property type="entry name" value="Znf_C2H2_sf"/>
</dbReference>
<feature type="domain" description="C2H2-type" evidence="12">
    <location>
        <begin position="775"/>
        <end position="802"/>
    </location>
</feature>
<dbReference type="FunFam" id="3.30.160.60:FF:000100">
    <property type="entry name" value="Zinc finger 45-like"/>
    <property type="match status" value="1"/>
</dbReference>
<evidence type="ECO:0000256" key="4">
    <source>
        <dbReference type="ARBA" id="ARBA00022771"/>
    </source>
</evidence>
<evidence type="ECO:0000256" key="8">
    <source>
        <dbReference type="ARBA" id="ARBA00023163"/>
    </source>
</evidence>
<feature type="domain" description="C2H2-type" evidence="12">
    <location>
        <begin position="372"/>
        <end position="399"/>
    </location>
</feature>
<feature type="domain" description="C2H2-type" evidence="12">
    <location>
        <begin position="401"/>
        <end position="430"/>
    </location>
</feature>
<feature type="compositionally biased region" description="Polar residues" evidence="11">
    <location>
        <begin position="53"/>
        <end position="65"/>
    </location>
</feature>
<feature type="domain" description="C2H2-type" evidence="12">
    <location>
        <begin position="286"/>
        <end position="314"/>
    </location>
</feature>
<feature type="region of interest" description="Disordered" evidence="11">
    <location>
        <begin position="1"/>
        <end position="65"/>
    </location>
</feature>
<dbReference type="Pfam" id="PF00096">
    <property type="entry name" value="zf-C2H2"/>
    <property type="match status" value="6"/>
</dbReference>
<evidence type="ECO:0000256" key="7">
    <source>
        <dbReference type="ARBA" id="ARBA00023125"/>
    </source>
</evidence>
<name>A0A9P0FND1_BRAAE</name>
<dbReference type="SMART" id="SM00355">
    <property type="entry name" value="ZnF_C2H2"/>
    <property type="match status" value="9"/>
</dbReference>
<keyword evidence="14" id="KW-1185">Reference proteome</keyword>
<dbReference type="Gene3D" id="3.30.160.60">
    <property type="entry name" value="Classic Zinc Finger"/>
    <property type="match status" value="7"/>
</dbReference>
<protein>
    <recommendedName>
        <fullName evidence="12">C2H2-type domain-containing protein</fullName>
    </recommendedName>
</protein>
<evidence type="ECO:0000256" key="10">
    <source>
        <dbReference type="PROSITE-ProRule" id="PRU00042"/>
    </source>
</evidence>
<feature type="domain" description="C2H2-type" evidence="12">
    <location>
        <begin position="344"/>
        <end position="371"/>
    </location>
</feature>
<evidence type="ECO:0000256" key="2">
    <source>
        <dbReference type="ARBA" id="ARBA00022723"/>
    </source>
</evidence>
<keyword evidence="7" id="KW-0238">DNA-binding</keyword>
<comment type="subcellular location">
    <subcellularLocation>
        <location evidence="1">Nucleus</location>
    </subcellularLocation>
</comment>
<proteinExistence type="predicted"/>
<dbReference type="GO" id="GO:0008757">
    <property type="term" value="F:S-adenosylmethionine-dependent methyltransferase activity"/>
    <property type="evidence" value="ECO:0007669"/>
    <property type="project" value="UniProtKB-ARBA"/>
</dbReference>
<accession>A0A9P0FND1</accession>
<feature type="region of interest" description="Disordered" evidence="11">
    <location>
        <begin position="796"/>
        <end position="821"/>
    </location>
</feature>
<keyword evidence="4 10" id="KW-0863">Zinc-finger</keyword>
<keyword evidence="3" id="KW-0677">Repeat</keyword>
<dbReference type="GO" id="GO:0006355">
    <property type="term" value="P:regulation of DNA-templated transcription"/>
    <property type="evidence" value="ECO:0007669"/>
    <property type="project" value="UniProtKB-ARBA"/>
</dbReference>
<evidence type="ECO:0000256" key="9">
    <source>
        <dbReference type="ARBA" id="ARBA00023242"/>
    </source>
</evidence>